<evidence type="ECO:0000313" key="2">
    <source>
        <dbReference type="EMBL" id="KAB4456711.1"/>
    </source>
</evidence>
<dbReference type="Proteomes" id="UP000460317">
    <property type="component" value="Unassembled WGS sequence"/>
</dbReference>
<evidence type="ECO:0000313" key="1">
    <source>
        <dbReference type="EMBL" id="KAB4452278.1"/>
    </source>
</evidence>
<sequence>MKKYILFFAFSLLVTGLTSCDDGRIYENTGFVPREGRVLKLSGKFSGINKWSEGYSIVVAGFDDESEYAIVSKVIPTPETDGGEVEVILSGISEEVTEIELCVINRLRKRVVSFQTIEDFTATADTTFMEVGTIDVSMYHTIQQQVFDKTCTACHGGSAKPAAELNLLTGESYEDLVNQPSTIVNDVLRVKPRNAKESILHQILNTNISSSWGIDHSQMVTSSNILTLIDNWIDDGAQE</sequence>
<reference evidence="3 7" key="2">
    <citation type="submission" date="2021-06" db="EMBL/GenBank/DDBJ databases">
        <title>Interrogation of the integrated mobile genetic elements in gut-associated Bacteroides with a consensus prediction approach.</title>
        <authorList>
            <person name="Campbell D.E."/>
            <person name="Leigh J.R."/>
            <person name="Kim T."/>
            <person name="England W."/>
            <person name="Whitaker R.J."/>
            <person name="Degnan P.H."/>
        </authorList>
    </citation>
    <scope>NUCLEOTIDE SEQUENCE [LARGE SCALE GENOMIC DNA]</scope>
    <source>
        <strain evidence="4">VPI-3443</strain>
        <strain evidence="3 7">WAL8669</strain>
    </source>
</reference>
<dbReference type="Proteomes" id="UP001156218">
    <property type="component" value="Chromosome"/>
</dbReference>
<evidence type="ECO:0000313" key="3">
    <source>
        <dbReference type="EMBL" id="UYU66605.1"/>
    </source>
</evidence>
<dbReference type="EMBL" id="CP083685">
    <property type="protein sequence ID" value="UYU92984.1"/>
    <property type="molecule type" value="Genomic_DNA"/>
</dbReference>
<proteinExistence type="predicted"/>
<dbReference type="AlphaFoldDB" id="A0A139KZT0"/>
<accession>A0A139KZT0</accession>
<evidence type="ECO:0000313" key="6">
    <source>
        <dbReference type="Proteomes" id="UP000460317"/>
    </source>
</evidence>
<dbReference type="EMBL" id="CP083680">
    <property type="protein sequence ID" value="UYU66605.1"/>
    <property type="molecule type" value="Genomic_DNA"/>
</dbReference>
<dbReference type="RefSeq" id="WP_048698707.1">
    <property type="nucleotide sequence ID" value="NZ_BQNN01000001.1"/>
</dbReference>
<name>A0A139KZT0_BACT4</name>
<organism evidence="1 6">
    <name type="scientific">Bacteroides thetaiotaomicron</name>
    <dbReference type="NCBI Taxonomy" id="818"/>
    <lineage>
        <taxon>Bacteria</taxon>
        <taxon>Pseudomonadati</taxon>
        <taxon>Bacteroidota</taxon>
        <taxon>Bacteroidia</taxon>
        <taxon>Bacteroidales</taxon>
        <taxon>Bacteroidaceae</taxon>
        <taxon>Bacteroides</taxon>
    </lineage>
</organism>
<evidence type="ECO:0000313" key="7">
    <source>
        <dbReference type="Proteomes" id="UP001156218"/>
    </source>
</evidence>
<protein>
    <recommendedName>
        <fullName evidence="8">Cytochrome c domain-containing protein</fullName>
    </recommendedName>
</protein>
<evidence type="ECO:0000313" key="5">
    <source>
        <dbReference type="Proteomes" id="UP000436825"/>
    </source>
</evidence>
<dbReference type="PROSITE" id="PS51257">
    <property type="entry name" value="PROKAR_LIPOPROTEIN"/>
    <property type="match status" value="1"/>
</dbReference>
<dbReference type="Proteomes" id="UP000436825">
    <property type="component" value="Unassembled WGS sequence"/>
</dbReference>
<evidence type="ECO:0008006" key="8">
    <source>
        <dbReference type="Google" id="ProtNLM"/>
    </source>
</evidence>
<dbReference type="EMBL" id="WCRW01000005">
    <property type="protein sequence ID" value="KAB4456711.1"/>
    <property type="molecule type" value="Genomic_DNA"/>
</dbReference>
<dbReference type="Proteomes" id="UP001162960">
    <property type="component" value="Chromosome"/>
</dbReference>
<reference evidence="5 6" key="1">
    <citation type="journal article" date="2019" name="Nat. Med.">
        <title>A library of human gut bacterial isolates paired with longitudinal multiomics data enables mechanistic microbiome research.</title>
        <authorList>
            <person name="Poyet M."/>
            <person name="Groussin M."/>
            <person name="Gibbons S.M."/>
            <person name="Avila-Pacheco J."/>
            <person name="Jiang X."/>
            <person name="Kearney S.M."/>
            <person name="Perrotta A.R."/>
            <person name="Berdy B."/>
            <person name="Zhao S."/>
            <person name="Lieberman T.D."/>
            <person name="Swanson P.K."/>
            <person name="Smith M."/>
            <person name="Roesemann S."/>
            <person name="Alexander J.E."/>
            <person name="Rich S.A."/>
            <person name="Livny J."/>
            <person name="Vlamakis H."/>
            <person name="Clish C."/>
            <person name="Bullock K."/>
            <person name="Deik A."/>
            <person name="Scott J."/>
            <person name="Pierce K.A."/>
            <person name="Xavier R.J."/>
            <person name="Alm E.J."/>
        </authorList>
    </citation>
    <scope>NUCLEOTIDE SEQUENCE [LARGE SCALE GENOMIC DNA]</scope>
    <source>
        <strain evidence="2 5">BIOML-A160</strain>
        <strain evidence="1 6">BIOML-A165</strain>
    </source>
</reference>
<evidence type="ECO:0000313" key="4">
    <source>
        <dbReference type="EMBL" id="UYU92984.1"/>
    </source>
</evidence>
<gene>
    <name evidence="2" type="ORF">GAN75_08965</name>
    <name evidence="1" type="ORF">GAN93_11790</name>
    <name evidence="3" type="ORF">KQP68_24110</name>
    <name evidence="4" type="ORF">KQP74_10170</name>
</gene>
<dbReference type="EMBL" id="WCSB01000009">
    <property type="protein sequence ID" value="KAB4452278.1"/>
    <property type="molecule type" value="Genomic_DNA"/>
</dbReference>